<reference evidence="5 6" key="1">
    <citation type="submission" date="2016-05" db="EMBL/GenBank/DDBJ databases">
        <title>Diversity and Homogeneity among Thermoacidophilic Verrucomicrobia Methanotrophs Linked with Geographical Origin.</title>
        <authorList>
            <person name="Erikstad H.-A."/>
            <person name="Smestad N.B."/>
            <person name="Ceballos R.M."/>
            <person name="Birkeland N.-K."/>
        </authorList>
    </citation>
    <scope>NUCLEOTIDE SEQUENCE [LARGE SCALE GENOMIC DNA]</scope>
    <source>
        <strain evidence="5 6">Phi</strain>
    </source>
</reference>
<feature type="binding site" evidence="4">
    <location>
        <position position="6"/>
    </location>
    <ligand>
        <name>a divalent metal cation</name>
        <dbReference type="ChEBI" id="CHEBI:60240"/>
        <label>1</label>
    </ligand>
</feature>
<feature type="binding site" evidence="4">
    <location>
        <position position="8"/>
    </location>
    <ligand>
        <name>a divalent metal cation</name>
        <dbReference type="ChEBI" id="CHEBI:60240"/>
        <label>1</label>
    </ligand>
</feature>
<dbReference type="GO" id="GO:0005829">
    <property type="term" value="C:cytosol"/>
    <property type="evidence" value="ECO:0007669"/>
    <property type="project" value="TreeGrafter"/>
</dbReference>
<dbReference type="InterPro" id="IPR032466">
    <property type="entry name" value="Metal_Hydrolase"/>
</dbReference>
<dbReference type="EMBL" id="LXQC01000136">
    <property type="protein sequence ID" value="TFE68913.1"/>
    <property type="molecule type" value="Genomic_DNA"/>
</dbReference>
<keyword evidence="3" id="KW-0378">Hydrolase</keyword>
<evidence type="ECO:0000313" key="5">
    <source>
        <dbReference type="EMBL" id="TFE68913.1"/>
    </source>
</evidence>
<dbReference type="GO" id="GO:0004536">
    <property type="term" value="F:DNA nuclease activity"/>
    <property type="evidence" value="ECO:0007669"/>
    <property type="project" value="InterPro"/>
</dbReference>
<dbReference type="Gene3D" id="3.20.20.140">
    <property type="entry name" value="Metal-dependent hydrolases"/>
    <property type="match status" value="1"/>
</dbReference>
<organism evidence="5 6">
    <name type="scientific">Methylacidiphilum caldifontis</name>
    <dbReference type="NCBI Taxonomy" id="2795386"/>
    <lineage>
        <taxon>Bacteria</taxon>
        <taxon>Pseudomonadati</taxon>
        <taxon>Verrucomicrobiota</taxon>
        <taxon>Methylacidiphilae</taxon>
        <taxon>Methylacidiphilales</taxon>
        <taxon>Methylacidiphilaceae</taxon>
        <taxon>Methylacidiphilum (ex Ratnadevi et al. 2023)</taxon>
    </lineage>
</organism>
<dbReference type="InterPro" id="IPR001130">
    <property type="entry name" value="TatD-like"/>
</dbReference>
<comment type="caution">
    <text evidence="5">The sequence shown here is derived from an EMBL/GenBank/DDBJ whole genome shotgun (WGS) entry which is preliminary data.</text>
</comment>
<sequence length="264" mass="29731">MFIETHAHLDFPQFSKDLEEVVKRAIDSGIDKIITIGTNLKSSRKAISIAERIPEVWAAVGIHPLEAHETPKGFEKELGELLDQPKIVALGEMGLDFHKFDPSLTAEVIEERKKIQREIFQLQLALADQAHLNVIIHQREAFEETLSLLAPYKGKIKAVFHCFVGSIEDAKRLFDQGHFVSFTGIVTFPNAKDVRETLKATPLDKFMLETDCPFLAPVPFRGKRAEPSHVRRIAEEVAKIKAISLEEVAQCTSLTANAFFSFQR</sequence>
<dbReference type="OrthoDB" id="9810005at2"/>
<keyword evidence="2 4" id="KW-0479">Metal-binding</keyword>
<dbReference type="Proteomes" id="UP000297713">
    <property type="component" value="Unassembled WGS sequence"/>
</dbReference>
<dbReference type="NCBIfam" id="TIGR00010">
    <property type="entry name" value="YchF/TatD family DNA exonuclease"/>
    <property type="match status" value="1"/>
</dbReference>
<dbReference type="AlphaFoldDB" id="A0A4Y8PCF1"/>
<feature type="binding site" evidence="4">
    <location>
        <position position="211"/>
    </location>
    <ligand>
        <name>a divalent metal cation</name>
        <dbReference type="ChEBI" id="CHEBI:60240"/>
        <label>1</label>
    </ligand>
</feature>
<evidence type="ECO:0000256" key="3">
    <source>
        <dbReference type="ARBA" id="ARBA00022801"/>
    </source>
</evidence>
<protein>
    <submittedName>
        <fullName evidence="5">DNAase</fullName>
    </submittedName>
</protein>
<dbReference type="RefSeq" id="WP_134439864.1">
    <property type="nucleotide sequence ID" value="NZ_LXQC01000136.1"/>
</dbReference>
<dbReference type="GO" id="GO:0016788">
    <property type="term" value="F:hydrolase activity, acting on ester bonds"/>
    <property type="evidence" value="ECO:0007669"/>
    <property type="project" value="InterPro"/>
</dbReference>
<dbReference type="PANTHER" id="PTHR46124:SF2">
    <property type="entry name" value="D-AMINOACYL-TRNA DEACYLASE"/>
    <property type="match status" value="1"/>
</dbReference>
<feature type="binding site" evidence="4">
    <location>
        <position position="92"/>
    </location>
    <ligand>
        <name>a divalent metal cation</name>
        <dbReference type="ChEBI" id="CHEBI:60240"/>
        <label>1</label>
    </ligand>
</feature>
<dbReference type="Pfam" id="PF01026">
    <property type="entry name" value="TatD_DNase"/>
    <property type="match status" value="1"/>
</dbReference>
<evidence type="ECO:0000256" key="4">
    <source>
        <dbReference type="PIRSR" id="PIRSR005902-1"/>
    </source>
</evidence>
<name>A0A4Y8PCF1_9BACT</name>
<dbReference type="PIRSF" id="PIRSF005902">
    <property type="entry name" value="DNase_TatD"/>
    <property type="match status" value="1"/>
</dbReference>
<feature type="binding site" evidence="4">
    <location>
        <position position="161"/>
    </location>
    <ligand>
        <name>a divalent metal cation</name>
        <dbReference type="ChEBI" id="CHEBI:60240"/>
        <label>2</label>
    </ligand>
</feature>
<dbReference type="PANTHER" id="PTHR46124">
    <property type="entry name" value="D-AMINOACYL-TRNA DEACYLASE"/>
    <property type="match status" value="1"/>
</dbReference>
<proteinExistence type="inferred from homology"/>
<comment type="similarity">
    <text evidence="1">Belongs to the metallo-dependent hydrolases superfamily. TatD-type hydrolase family.</text>
</comment>
<evidence type="ECO:0000256" key="1">
    <source>
        <dbReference type="ARBA" id="ARBA00009275"/>
    </source>
</evidence>
<dbReference type="CDD" id="cd01310">
    <property type="entry name" value="TatD_DNAse"/>
    <property type="match status" value="1"/>
</dbReference>
<dbReference type="InterPro" id="IPR015991">
    <property type="entry name" value="TatD/YcfH-like"/>
</dbReference>
<evidence type="ECO:0000256" key="2">
    <source>
        <dbReference type="ARBA" id="ARBA00022723"/>
    </source>
</evidence>
<dbReference type="GO" id="GO:0046872">
    <property type="term" value="F:metal ion binding"/>
    <property type="evidence" value="ECO:0007669"/>
    <property type="project" value="UniProtKB-KW"/>
</dbReference>
<evidence type="ECO:0000313" key="6">
    <source>
        <dbReference type="Proteomes" id="UP000297713"/>
    </source>
</evidence>
<dbReference type="SUPFAM" id="SSF51556">
    <property type="entry name" value="Metallo-dependent hydrolases"/>
    <property type="match status" value="1"/>
</dbReference>
<feature type="binding site" evidence="4">
    <location>
        <position position="137"/>
    </location>
    <ligand>
        <name>a divalent metal cation</name>
        <dbReference type="ChEBI" id="CHEBI:60240"/>
        <label>2</label>
    </ligand>
</feature>
<gene>
    <name evidence="5" type="ORF">A7Q10_07405</name>
</gene>
<accession>A0A4Y8PCF1</accession>
<dbReference type="FunFam" id="3.20.20.140:FF:000005">
    <property type="entry name" value="TatD family hydrolase"/>
    <property type="match status" value="1"/>
</dbReference>
<keyword evidence="6" id="KW-1185">Reference proteome</keyword>